<dbReference type="GO" id="GO:0016020">
    <property type="term" value="C:membrane"/>
    <property type="evidence" value="ECO:0007669"/>
    <property type="project" value="UniProtKB-SubCell"/>
</dbReference>
<sequence length="466" mass="50875">MQWQLTFLLIGLCEVLQAQELRVNDKVTGNLLQEALLPCSFVSADQNARVSQAIWFKDGANIAAYSPALGIKVKDSDRIQFVNPSDTSTPLRITKLLASDEGKYTCEVSIFPEGNFKGTTQLNVQAVPQNSANVVQVVAGDQEMTVATCTSANGRPPAQITWQTSVPGNVTTDMTNNTDGTYTLISNYRITPTWTADGEKITCTVTHDGKETAIPLKLSVQYTPVVTIEGYDDNWHLNRKGASLTCNAQGNPPPTIFKWTTANGSPLPPSVHVNGKILYVDQMDENVNTTFKCEVTNAIGSRASQQEVLVREHAMLTQTNNAGAIAGGVIGGVLVLLLLAAVIFIVIKRNGLHSAKGRGSYSPKTRVFGTGKPSQEFNYQEDSELDRPLKGTIPPRDSGLSPSLCEEDDEERMDYKVLEDEEEEEKFNEVGPMLQLRPHPQVGSYLDDDMESQTDGSIISRTAVYV</sequence>
<keyword evidence="4 7" id="KW-0472">Membrane</keyword>
<keyword evidence="2 7" id="KW-0812">Transmembrane</keyword>
<protein>
    <submittedName>
        <fullName evidence="10">Nectin-2 isoform X2</fullName>
    </submittedName>
</protein>
<reference evidence="10" key="1">
    <citation type="submission" date="2022-03" db="EMBL/GenBank/DDBJ databases">
        <authorList>
            <person name="Alioto T."/>
            <person name="Alioto T."/>
            <person name="Gomez Garrido J."/>
        </authorList>
    </citation>
    <scope>NUCLEOTIDE SEQUENCE</scope>
</reference>
<feature type="region of interest" description="Disordered" evidence="6">
    <location>
        <begin position="358"/>
        <end position="410"/>
    </location>
</feature>
<keyword evidence="8" id="KW-0732">Signal</keyword>
<gene>
    <name evidence="10" type="ORF">PECUL_23A006244</name>
</gene>
<dbReference type="InterPro" id="IPR013106">
    <property type="entry name" value="Ig_V-set"/>
</dbReference>
<dbReference type="InterPro" id="IPR013783">
    <property type="entry name" value="Ig-like_fold"/>
</dbReference>
<dbReference type="InterPro" id="IPR003599">
    <property type="entry name" value="Ig_sub"/>
</dbReference>
<dbReference type="InterPro" id="IPR036179">
    <property type="entry name" value="Ig-like_dom_sf"/>
</dbReference>
<dbReference type="Pfam" id="PF08205">
    <property type="entry name" value="C2-set_2"/>
    <property type="match status" value="1"/>
</dbReference>
<feature type="domain" description="Ig-like" evidence="9">
    <location>
        <begin position="224"/>
        <end position="309"/>
    </location>
</feature>
<evidence type="ECO:0000256" key="4">
    <source>
        <dbReference type="ARBA" id="ARBA00023136"/>
    </source>
</evidence>
<evidence type="ECO:0000256" key="7">
    <source>
        <dbReference type="SAM" id="Phobius"/>
    </source>
</evidence>
<dbReference type="Proteomes" id="UP001295444">
    <property type="component" value="Chromosome 10"/>
</dbReference>
<dbReference type="AlphaFoldDB" id="A0AAD1WRC5"/>
<dbReference type="InterPro" id="IPR007110">
    <property type="entry name" value="Ig-like_dom"/>
</dbReference>
<name>A0AAD1WRC5_PELCU</name>
<evidence type="ECO:0000313" key="11">
    <source>
        <dbReference type="Proteomes" id="UP001295444"/>
    </source>
</evidence>
<feature type="signal peptide" evidence="8">
    <location>
        <begin position="1"/>
        <end position="18"/>
    </location>
</feature>
<evidence type="ECO:0000256" key="8">
    <source>
        <dbReference type="SAM" id="SignalP"/>
    </source>
</evidence>
<dbReference type="Gene3D" id="2.60.40.10">
    <property type="entry name" value="Immunoglobulins"/>
    <property type="match status" value="3"/>
</dbReference>
<dbReference type="PROSITE" id="PS50835">
    <property type="entry name" value="IG_LIKE"/>
    <property type="match status" value="3"/>
</dbReference>
<dbReference type="Pfam" id="PF07686">
    <property type="entry name" value="V-set"/>
    <property type="match status" value="1"/>
</dbReference>
<feature type="domain" description="Ig-like" evidence="9">
    <location>
        <begin position="128"/>
        <end position="219"/>
    </location>
</feature>
<dbReference type="InterPro" id="IPR052659">
    <property type="entry name" value="Nectin/PVR"/>
</dbReference>
<proteinExistence type="predicted"/>
<organism evidence="10 11">
    <name type="scientific">Pelobates cultripes</name>
    <name type="common">Western spadefoot toad</name>
    <dbReference type="NCBI Taxonomy" id="61616"/>
    <lineage>
        <taxon>Eukaryota</taxon>
        <taxon>Metazoa</taxon>
        <taxon>Chordata</taxon>
        <taxon>Craniata</taxon>
        <taxon>Vertebrata</taxon>
        <taxon>Euteleostomi</taxon>
        <taxon>Amphibia</taxon>
        <taxon>Batrachia</taxon>
        <taxon>Anura</taxon>
        <taxon>Pelobatoidea</taxon>
        <taxon>Pelobatidae</taxon>
        <taxon>Pelobates</taxon>
    </lineage>
</organism>
<dbReference type="SUPFAM" id="SSF48726">
    <property type="entry name" value="Immunoglobulin"/>
    <property type="match status" value="3"/>
</dbReference>
<evidence type="ECO:0000313" key="10">
    <source>
        <dbReference type="EMBL" id="CAH2319007.1"/>
    </source>
</evidence>
<evidence type="ECO:0000256" key="3">
    <source>
        <dbReference type="ARBA" id="ARBA00022989"/>
    </source>
</evidence>
<keyword evidence="3 7" id="KW-1133">Transmembrane helix</keyword>
<keyword evidence="11" id="KW-1185">Reference proteome</keyword>
<evidence type="ECO:0000259" key="9">
    <source>
        <dbReference type="PROSITE" id="PS50835"/>
    </source>
</evidence>
<evidence type="ECO:0000256" key="5">
    <source>
        <dbReference type="ARBA" id="ARBA00023157"/>
    </source>
</evidence>
<comment type="subcellular location">
    <subcellularLocation>
        <location evidence="1">Membrane</location>
        <topology evidence="1">Single-pass membrane protein</topology>
    </subcellularLocation>
</comment>
<evidence type="ECO:0000256" key="1">
    <source>
        <dbReference type="ARBA" id="ARBA00004167"/>
    </source>
</evidence>
<evidence type="ECO:0000256" key="6">
    <source>
        <dbReference type="SAM" id="MobiDB-lite"/>
    </source>
</evidence>
<feature type="domain" description="Ig-like" evidence="9">
    <location>
        <begin position="29"/>
        <end position="125"/>
    </location>
</feature>
<feature type="transmembrane region" description="Helical" evidence="7">
    <location>
        <begin position="324"/>
        <end position="347"/>
    </location>
</feature>
<dbReference type="EMBL" id="OW240921">
    <property type="protein sequence ID" value="CAH2319007.1"/>
    <property type="molecule type" value="Genomic_DNA"/>
</dbReference>
<dbReference type="InterPro" id="IPR013162">
    <property type="entry name" value="CD80_C2-set"/>
</dbReference>
<evidence type="ECO:0000256" key="2">
    <source>
        <dbReference type="ARBA" id="ARBA00022692"/>
    </source>
</evidence>
<keyword evidence="5" id="KW-1015">Disulfide bond</keyword>
<feature type="chain" id="PRO_5042265328" evidence="8">
    <location>
        <begin position="19"/>
        <end position="466"/>
    </location>
</feature>
<dbReference type="PANTHER" id="PTHR47387:SF1">
    <property type="entry name" value="NECTIN-2"/>
    <property type="match status" value="1"/>
</dbReference>
<dbReference type="PANTHER" id="PTHR47387">
    <property type="entry name" value="NECTIN-2"/>
    <property type="match status" value="1"/>
</dbReference>
<dbReference type="SMART" id="SM00409">
    <property type="entry name" value="IG"/>
    <property type="match status" value="2"/>
</dbReference>
<accession>A0AAD1WRC5</accession>